<accession>A0ABX8SLV4</accession>
<dbReference type="InterPro" id="IPR003675">
    <property type="entry name" value="Rce1/LyrA-like_dom"/>
</dbReference>
<dbReference type="EMBL" id="CP079216">
    <property type="protein sequence ID" value="QXT63924.1"/>
    <property type="molecule type" value="Genomic_DNA"/>
</dbReference>
<feature type="transmembrane region" description="Helical" evidence="1">
    <location>
        <begin position="194"/>
        <end position="213"/>
    </location>
</feature>
<dbReference type="GO" id="GO:0008237">
    <property type="term" value="F:metallopeptidase activity"/>
    <property type="evidence" value="ECO:0007669"/>
    <property type="project" value="UniProtKB-KW"/>
</dbReference>
<feature type="domain" description="CAAX prenyl protease 2/Lysostaphin resistance protein A-like" evidence="2">
    <location>
        <begin position="161"/>
        <end position="253"/>
    </location>
</feature>
<gene>
    <name evidence="3" type="ORF">KDB89_05560</name>
</gene>
<dbReference type="Pfam" id="PF02517">
    <property type="entry name" value="Rce1-like"/>
    <property type="match status" value="1"/>
</dbReference>
<proteinExistence type="predicted"/>
<name>A0ABX8SLV4_9ACTN</name>
<feature type="transmembrane region" description="Helical" evidence="1">
    <location>
        <begin position="225"/>
        <end position="250"/>
    </location>
</feature>
<keyword evidence="1" id="KW-1133">Transmembrane helix</keyword>
<dbReference type="Proteomes" id="UP000824504">
    <property type="component" value="Chromosome"/>
</dbReference>
<feature type="transmembrane region" description="Helical" evidence="1">
    <location>
        <begin position="120"/>
        <end position="143"/>
    </location>
</feature>
<evidence type="ECO:0000313" key="3">
    <source>
        <dbReference type="EMBL" id="QXT63924.1"/>
    </source>
</evidence>
<keyword evidence="1" id="KW-0472">Membrane</keyword>
<organism evidence="3 4">
    <name type="scientific">Tessaracoccus palaemonis</name>
    <dbReference type="NCBI Taxonomy" id="2829499"/>
    <lineage>
        <taxon>Bacteria</taxon>
        <taxon>Bacillati</taxon>
        <taxon>Actinomycetota</taxon>
        <taxon>Actinomycetes</taxon>
        <taxon>Propionibacteriales</taxon>
        <taxon>Propionibacteriaceae</taxon>
        <taxon>Tessaracoccus</taxon>
    </lineage>
</organism>
<reference evidence="3 4" key="1">
    <citation type="submission" date="2021-07" db="EMBL/GenBank/DDBJ databases">
        <title>complete genome sequencing of Tessaracoccus sp.J1M15.</title>
        <authorList>
            <person name="Bae J.-W."/>
            <person name="Kim D.-y."/>
        </authorList>
    </citation>
    <scope>NUCLEOTIDE SEQUENCE [LARGE SCALE GENOMIC DNA]</scope>
    <source>
        <strain evidence="3 4">J1M15</strain>
    </source>
</reference>
<keyword evidence="4" id="KW-1185">Reference proteome</keyword>
<keyword evidence="3" id="KW-0482">Metalloprotease</keyword>
<evidence type="ECO:0000313" key="4">
    <source>
        <dbReference type="Proteomes" id="UP000824504"/>
    </source>
</evidence>
<protein>
    <submittedName>
        <fullName evidence="3">CPBP family intramembrane metalloprotease</fullName>
    </submittedName>
</protein>
<sequence length="307" mass="32646">MQLFVPGEPSDPPAGLSYPEALTRPGQSPAQPVFGLLLAFSAFALITPLFAQLILRVGHLFRGGEWADYLEAANSYLVVEGPVSGLLALALLTPICMLLVRYVNGIRPRWLFSVQPGPRWRYLLMCLVVAAVILNAVLWVGYAVKGVPEFHGGDAGWLVYLVALSITSPLQAVAEEVFFRGYLLQGIGTAVGHGAWGTWAGVVGSAVVFALLHGTQNPALFAHRLSFGLIMGALVVVTGGLEAGIAAHVVNNLGAYAYALFTSSIAELKSTTAITWTDAAFDIAGFALFAVVAWWLGRRLKVAVTTP</sequence>
<evidence type="ECO:0000256" key="1">
    <source>
        <dbReference type="SAM" id="Phobius"/>
    </source>
</evidence>
<feature type="transmembrane region" description="Helical" evidence="1">
    <location>
        <begin position="76"/>
        <end position="100"/>
    </location>
</feature>
<feature type="transmembrane region" description="Helical" evidence="1">
    <location>
        <begin position="33"/>
        <end position="55"/>
    </location>
</feature>
<keyword evidence="3" id="KW-0378">Hydrolase</keyword>
<feature type="transmembrane region" description="Helical" evidence="1">
    <location>
        <begin position="279"/>
        <end position="297"/>
    </location>
</feature>
<dbReference type="RefSeq" id="WP_219083850.1">
    <property type="nucleotide sequence ID" value="NZ_CP079216.1"/>
</dbReference>
<keyword evidence="1" id="KW-0812">Transmembrane</keyword>
<keyword evidence="3" id="KW-0645">Protease</keyword>
<evidence type="ECO:0000259" key="2">
    <source>
        <dbReference type="Pfam" id="PF02517"/>
    </source>
</evidence>